<dbReference type="OrthoDB" id="3823481at2"/>
<dbReference type="Proteomes" id="UP000294947">
    <property type="component" value="Unassembled WGS sequence"/>
</dbReference>
<dbReference type="GO" id="GO:0046983">
    <property type="term" value="F:protein dimerization activity"/>
    <property type="evidence" value="ECO:0007669"/>
    <property type="project" value="InterPro"/>
</dbReference>
<keyword evidence="9" id="KW-1133">Transmembrane helix</keyword>
<dbReference type="InterPro" id="IPR050482">
    <property type="entry name" value="Sensor_HK_TwoCompSys"/>
</dbReference>
<dbReference type="InterPro" id="IPR036890">
    <property type="entry name" value="HATPase_C_sf"/>
</dbReference>
<keyword evidence="6" id="KW-0418">Kinase</keyword>
<comment type="catalytic activity">
    <reaction evidence="1">
        <text>ATP + protein L-histidine = ADP + protein N-phospho-L-histidine.</text>
        <dbReference type="EC" id="2.7.13.3"/>
    </reaction>
</comment>
<dbReference type="GO" id="GO:0016020">
    <property type="term" value="C:membrane"/>
    <property type="evidence" value="ECO:0007669"/>
    <property type="project" value="InterPro"/>
</dbReference>
<proteinExistence type="predicted"/>
<dbReference type="AlphaFoldDB" id="A0A4V2YKQ1"/>
<evidence type="ECO:0000256" key="6">
    <source>
        <dbReference type="ARBA" id="ARBA00022777"/>
    </source>
</evidence>
<gene>
    <name evidence="11" type="ORF">E1288_27440</name>
</gene>
<feature type="transmembrane region" description="Helical" evidence="9">
    <location>
        <begin position="51"/>
        <end position="70"/>
    </location>
</feature>
<dbReference type="Pfam" id="PF07730">
    <property type="entry name" value="HisKA_3"/>
    <property type="match status" value="1"/>
</dbReference>
<keyword evidence="3" id="KW-0597">Phosphoprotein</keyword>
<evidence type="ECO:0000256" key="9">
    <source>
        <dbReference type="SAM" id="Phobius"/>
    </source>
</evidence>
<accession>A0A4V2YKQ1</accession>
<keyword evidence="9" id="KW-0472">Membrane</keyword>
<feature type="transmembrane region" description="Helical" evidence="9">
    <location>
        <begin position="109"/>
        <end position="125"/>
    </location>
</feature>
<protein>
    <recommendedName>
        <fullName evidence="2">histidine kinase</fullName>
        <ecNumber evidence="2">2.7.13.3</ecNumber>
    </recommendedName>
</protein>
<evidence type="ECO:0000256" key="5">
    <source>
        <dbReference type="ARBA" id="ARBA00022741"/>
    </source>
</evidence>
<feature type="transmembrane region" description="Helical" evidence="9">
    <location>
        <begin position="26"/>
        <end position="45"/>
    </location>
</feature>
<dbReference type="EC" id="2.7.13.3" evidence="2"/>
<feature type="transmembrane region" description="Helical" evidence="9">
    <location>
        <begin position="162"/>
        <end position="182"/>
    </location>
</feature>
<organism evidence="11 12">
    <name type="scientific">Saccharopolyspora elongata</name>
    <dbReference type="NCBI Taxonomy" id="2530387"/>
    <lineage>
        <taxon>Bacteria</taxon>
        <taxon>Bacillati</taxon>
        <taxon>Actinomycetota</taxon>
        <taxon>Actinomycetes</taxon>
        <taxon>Pseudonocardiales</taxon>
        <taxon>Pseudonocardiaceae</taxon>
        <taxon>Saccharopolyspora</taxon>
    </lineage>
</organism>
<dbReference type="GO" id="GO:0000155">
    <property type="term" value="F:phosphorelay sensor kinase activity"/>
    <property type="evidence" value="ECO:0007669"/>
    <property type="project" value="InterPro"/>
</dbReference>
<evidence type="ECO:0000256" key="1">
    <source>
        <dbReference type="ARBA" id="ARBA00000085"/>
    </source>
</evidence>
<dbReference type="PANTHER" id="PTHR24421">
    <property type="entry name" value="NITRATE/NITRITE SENSOR PROTEIN NARX-RELATED"/>
    <property type="match status" value="1"/>
</dbReference>
<evidence type="ECO:0000256" key="7">
    <source>
        <dbReference type="ARBA" id="ARBA00022840"/>
    </source>
</evidence>
<name>A0A4V2YKQ1_9PSEU</name>
<keyword evidence="4" id="KW-0808">Transferase</keyword>
<evidence type="ECO:0000259" key="10">
    <source>
        <dbReference type="Pfam" id="PF07730"/>
    </source>
</evidence>
<keyword evidence="5" id="KW-0547">Nucleotide-binding</keyword>
<evidence type="ECO:0000256" key="8">
    <source>
        <dbReference type="ARBA" id="ARBA00023012"/>
    </source>
</evidence>
<feature type="transmembrane region" description="Helical" evidence="9">
    <location>
        <begin position="77"/>
        <end position="97"/>
    </location>
</feature>
<dbReference type="Gene3D" id="1.20.5.1930">
    <property type="match status" value="1"/>
</dbReference>
<keyword evidence="7" id="KW-0067">ATP-binding</keyword>
<keyword evidence="8" id="KW-0902">Two-component regulatory system</keyword>
<dbReference type="PANTHER" id="PTHR24421:SF10">
    <property type="entry name" value="NITRATE_NITRITE SENSOR PROTEIN NARQ"/>
    <property type="match status" value="1"/>
</dbReference>
<evidence type="ECO:0000256" key="4">
    <source>
        <dbReference type="ARBA" id="ARBA00022679"/>
    </source>
</evidence>
<feature type="transmembrane region" description="Helical" evidence="9">
    <location>
        <begin position="132"/>
        <end position="150"/>
    </location>
</feature>
<sequence length="406" mass="43968">MEAGTTVRAVRPSFPARPERRRVTKWTVATFCVAGVLLLADAYLGQGGSLHSLRLATDLAVLGLTWNVAIECRLGRVLRPFGLACLVAAGSFALVAFPTSESDPPYSDVPGVLEGASLLVLWALACRHLPYWQLPLFGVLDLAALMALFTRDSVLSKQTGPGGGVVLLLPWLLLLIGVFAVYQRFQAGRRVLAAEQARQSERLELARDLHDHVTHYVTAIVVQAQAGQETGDSDTGRKLFANIERTGQDGLVAMNRMVRLLRDREAAPEMHATRGIGVVRQRVDEFVLTGCSVHVELPDELEAASWPQELIKSVERLVQEGLTNVRKHARAATRVEVLVAAVGDRVTVRVRDNGARGGLGRFRPSGFGMIGLSERVTELGGELTSGARPEGGWELAASIPRRQGLA</sequence>
<evidence type="ECO:0000256" key="2">
    <source>
        <dbReference type="ARBA" id="ARBA00012438"/>
    </source>
</evidence>
<dbReference type="Gene3D" id="3.30.565.10">
    <property type="entry name" value="Histidine kinase-like ATPase, C-terminal domain"/>
    <property type="match status" value="1"/>
</dbReference>
<reference evidence="11 12" key="1">
    <citation type="submission" date="2019-03" db="EMBL/GenBank/DDBJ databases">
        <title>Draft genome sequences of novel Actinobacteria.</title>
        <authorList>
            <person name="Sahin N."/>
            <person name="Ay H."/>
            <person name="Saygin H."/>
        </authorList>
    </citation>
    <scope>NUCLEOTIDE SEQUENCE [LARGE SCALE GENOMIC DNA]</scope>
    <source>
        <strain evidence="11 12">7K502</strain>
    </source>
</reference>
<dbReference type="SUPFAM" id="SSF55874">
    <property type="entry name" value="ATPase domain of HSP90 chaperone/DNA topoisomerase II/histidine kinase"/>
    <property type="match status" value="1"/>
</dbReference>
<comment type="caution">
    <text evidence="11">The sequence shown here is derived from an EMBL/GenBank/DDBJ whole genome shotgun (WGS) entry which is preliminary data.</text>
</comment>
<feature type="domain" description="Signal transduction histidine kinase subgroup 3 dimerisation and phosphoacceptor" evidence="10">
    <location>
        <begin position="201"/>
        <end position="264"/>
    </location>
</feature>
<keyword evidence="12" id="KW-1185">Reference proteome</keyword>
<evidence type="ECO:0000313" key="11">
    <source>
        <dbReference type="EMBL" id="TDD43197.1"/>
    </source>
</evidence>
<dbReference type="InterPro" id="IPR011712">
    <property type="entry name" value="Sig_transdc_His_kin_sub3_dim/P"/>
</dbReference>
<keyword evidence="9" id="KW-0812">Transmembrane</keyword>
<dbReference type="GO" id="GO:0005524">
    <property type="term" value="F:ATP binding"/>
    <property type="evidence" value="ECO:0007669"/>
    <property type="project" value="UniProtKB-KW"/>
</dbReference>
<evidence type="ECO:0000313" key="12">
    <source>
        <dbReference type="Proteomes" id="UP000294947"/>
    </source>
</evidence>
<evidence type="ECO:0000256" key="3">
    <source>
        <dbReference type="ARBA" id="ARBA00022553"/>
    </source>
</evidence>
<dbReference type="CDD" id="cd16917">
    <property type="entry name" value="HATPase_UhpB-NarQ-NarX-like"/>
    <property type="match status" value="1"/>
</dbReference>
<dbReference type="EMBL" id="SMKW01000041">
    <property type="protein sequence ID" value="TDD43197.1"/>
    <property type="molecule type" value="Genomic_DNA"/>
</dbReference>